<name>A0A6A7BT39_9PEZI</name>
<keyword evidence="3" id="KW-1185">Reference proteome</keyword>
<organism evidence="2 3">
    <name type="scientific">Piedraia hortae CBS 480.64</name>
    <dbReference type="NCBI Taxonomy" id="1314780"/>
    <lineage>
        <taxon>Eukaryota</taxon>
        <taxon>Fungi</taxon>
        <taxon>Dikarya</taxon>
        <taxon>Ascomycota</taxon>
        <taxon>Pezizomycotina</taxon>
        <taxon>Dothideomycetes</taxon>
        <taxon>Dothideomycetidae</taxon>
        <taxon>Capnodiales</taxon>
        <taxon>Piedraiaceae</taxon>
        <taxon>Piedraia</taxon>
    </lineage>
</organism>
<evidence type="ECO:0000313" key="2">
    <source>
        <dbReference type="EMBL" id="KAF2858242.1"/>
    </source>
</evidence>
<keyword evidence="1" id="KW-0472">Membrane</keyword>
<proteinExistence type="predicted"/>
<dbReference type="OrthoDB" id="10250282at2759"/>
<evidence type="ECO:0000313" key="3">
    <source>
        <dbReference type="Proteomes" id="UP000799421"/>
    </source>
</evidence>
<evidence type="ECO:0000256" key="1">
    <source>
        <dbReference type="SAM" id="Phobius"/>
    </source>
</evidence>
<keyword evidence="1" id="KW-0812">Transmembrane</keyword>
<dbReference type="Proteomes" id="UP000799421">
    <property type="component" value="Unassembled WGS sequence"/>
</dbReference>
<feature type="transmembrane region" description="Helical" evidence="1">
    <location>
        <begin position="45"/>
        <end position="63"/>
    </location>
</feature>
<feature type="transmembrane region" description="Helical" evidence="1">
    <location>
        <begin position="108"/>
        <end position="126"/>
    </location>
</feature>
<keyword evidence="1" id="KW-1133">Transmembrane helix</keyword>
<protein>
    <submittedName>
        <fullName evidence="2">Uncharacterized protein</fullName>
    </submittedName>
</protein>
<accession>A0A6A7BT39</accession>
<dbReference type="AlphaFoldDB" id="A0A6A7BT39"/>
<feature type="transmembrane region" description="Helical" evidence="1">
    <location>
        <begin position="12"/>
        <end position="33"/>
    </location>
</feature>
<dbReference type="EMBL" id="MU006014">
    <property type="protein sequence ID" value="KAF2858242.1"/>
    <property type="molecule type" value="Genomic_DNA"/>
</dbReference>
<feature type="transmembrane region" description="Helical" evidence="1">
    <location>
        <begin position="196"/>
        <end position="218"/>
    </location>
</feature>
<feature type="transmembrane region" description="Helical" evidence="1">
    <location>
        <begin position="132"/>
        <end position="157"/>
    </location>
</feature>
<feature type="non-terminal residue" evidence="2">
    <location>
        <position position="1"/>
    </location>
</feature>
<feature type="transmembrane region" description="Helical" evidence="1">
    <location>
        <begin position="230"/>
        <end position="250"/>
    </location>
</feature>
<reference evidence="2" key="1">
    <citation type="journal article" date="2020" name="Stud. Mycol.">
        <title>101 Dothideomycetes genomes: a test case for predicting lifestyles and emergence of pathogens.</title>
        <authorList>
            <person name="Haridas S."/>
            <person name="Albert R."/>
            <person name="Binder M."/>
            <person name="Bloem J."/>
            <person name="Labutti K."/>
            <person name="Salamov A."/>
            <person name="Andreopoulos B."/>
            <person name="Baker S."/>
            <person name="Barry K."/>
            <person name="Bills G."/>
            <person name="Bluhm B."/>
            <person name="Cannon C."/>
            <person name="Castanera R."/>
            <person name="Culley D."/>
            <person name="Daum C."/>
            <person name="Ezra D."/>
            <person name="Gonzalez J."/>
            <person name="Henrissat B."/>
            <person name="Kuo A."/>
            <person name="Liang C."/>
            <person name="Lipzen A."/>
            <person name="Lutzoni F."/>
            <person name="Magnuson J."/>
            <person name="Mondo S."/>
            <person name="Nolan M."/>
            <person name="Ohm R."/>
            <person name="Pangilinan J."/>
            <person name="Park H.-J."/>
            <person name="Ramirez L."/>
            <person name="Alfaro M."/>
            <person name="Sun H."/>
            <person name="Tritt A."/>
            <person name="Yoshinaga Y."/>
            <person name="Zwiers L.-H."/>
            <person name="Turgeon B."/>
            <person name="Goodwin S."/>
            <person name="Spatafora J."/>
            <person name="Crous P."/>
            <person name="Grigoriev I."/>
        </authorList>
    </citation>
    <scope>NUCLEOTIDE SEQUENCE</scope>
    <source>
        <strain evidence="2">CBS 480.64</strain>
    </source>
</reference>
<sequence>MTRMILQPGFAALAIYLAWVVAQVTLIILFLGALLSREYIWHSQYVGLGVLSVAIGAALAIPLSKASFFSRARVTPPRSDSMTLTTPSSSSGGGLKGFHWTSHLLRRILFTFTLPLAAACFAATAAGHPIPAIVPILACGAVGFLTNLAVAEVVGIVMEAFDTSDLQPGVNSRHRVESLPTVVKRRRTNYSSFPRVCAGVFLAQGVGWCFAAAATAVSGTVTRAIGARKAVGITAGVLFFFTVLFAAVMVRFRRVRVVPDQAWGEEVFRRESLRNDPQGEMDWRPVVVGNPSGKERRVNLLEMGQWTRWSEIRRLNRLL</sequence>
<gene>
    <name evidence="2" type="ORF">K470DRAFT_259989</name>
</gene>